<dbReference type="AlphaFoldDB" id="A0A9Q3IF20"/>
<keyword evidence="2" id="KW-1185">Reference proteome</keyword>
<gene>
    <name evidence="1" type="ORF">O181_076049</name>
</gene>
<evidence type="ECO:0000313" key="1">
    <source>
        <dbReference type="EMBL" id="MBW0536334.1"/>
    </source>
</evidence>
<dbReference type="EMBL" id="AVOT02041063">
    <property type="protein sequence ID" value="MBW0536334.1"/>
    <property type="molecule type" value="Genomic_DNA"/>
</dbReference>
<evidence type="ECO:0000313" key="2">
    <source>
        <dbReference type="Proteomes" id="UP000765509"/>
    </source>
</evidence>
<name>A0A9Q3IF20_9BASI</name>
<accession>A0A9Q3IF20</accession>
<comment type="caution">
    <text evidence="1">The sequence shown here is derived from an EMBL/GenBank/DDBJ whole genome shotgun (WGS) entry which is preliminary data.</text>
</comment>
<dbReference type="InterPro" id="IPR004242">
    <property type="entry name" value="Transposase_21"/>
</dbReference>
<protein>
    <submittedName>
        <fullName evidence="1">Uncharacterized protein</fullName>
    </submittedName>
</protein>
<proteinExistence type="predicted"/>
<dbReference type="Pfam" id="PF02992">
    <property type="entry name" value="Transposase_21"/>
    <property type="match status" value="1"/>
</dbReference>
<organism evidence="1 2">
    <name type="scientific">Austropuccinia psidii MF-1</name>
    <dbReference type="NCBI Taxonomy" id="1389203"/>
    <lineage>
        <taxon>Eukaryota</taxon>
        <taxon>Fungi</taxon>
        <taxon>Dikarya</taxon>
        <taxon>Basidiomycota</taxon>
        <taxon>Pucciniomycotina</taxon>
        <taxon>Pucciniomycetes</taxon>
        <taxon>Pucciniales</taxon>
        <taxon>Sphaerophragmiaceae</taxon>
        <taxon>Austropuccinia</taxon>
    </lineage>
</organism>
<dbReference type="OrthoDB" id="2507701at2759"/>
<dbReference type="Proteomes" id="UP000765509">
    <property type="component" value="Unassembled WGS sequence"/>
</dbReference>
<sequence>MDILHQHQQSQIPKGSPNCDIWDGLAWRCFTGTRNINDPTFISIPDALACSIFVDWFNAHGKSTWLASIGTIMLISLNLPPSERLKPENFYVAGIIPGPRDPIALQLNYLLMPLIKELKELW</sequence>
<reference evidence="1" key="1">
    <citation type="submission" date="2021-03" db="EMBL/GenBank/DDBJ databases">
        <title>Draft genome sequence of rust myrtle Austropuccinia psidii MF-1, a brazilian biotype.</title>
        <authorList>
            <person name="Quecine M.C."/>
            <person name="Pachon D.M.R."/>
            <person name="Bonatelli M.L."/>
            <person name="Correr F.H."/>
            <person name="Franceschini L.M."/>
            <person name="Leite T.F."/>
            <person name="Margarido G.R.A."/>
            <person name="Almeida C.A."/>
            <person name="Ferrarezi J.A."/>
            <person name="Labate C.A."/>
        </authorList>
    </citation>
    <scope>NUCLEOTIDE SEQUENCE</scope>
    <source>
        <strain evidence="1">MF-1</strain>
    </source>
</reference>